<proteinExistence type="predicted"/>
<protein>
    <submittedName>
        <fullName evidence="2">Uncharacterized protein</fullName>
    </submittedName>
</protein>
<reference evidence="2 3" key="1">
    <citation type="journal article" date="2007" name="Nature">
        <title>Evolution of genes and genomes on the Drosophila phylogeny.</title>
        <authorList>
            <consortium name="Drosophila 12 Genomes Consortium"/>
            <person name="Clark A.G."/>
            <person name="Eisen M.B."/>
            <person name="Smith D.R."/>
            <person name="Bergman C.M."/>
            <person name="Oliver B."/>
            <person name="Markow T.A."/>
            <person name="Kaufman T.C."/>
            <person name="Kellis M."/>
            <person name="Gelbart W."/>
            <person name="Iyer V.N."/>
            <person name="Pollard D.A."/>
            <person name="Sackton T.B."/>
            <person name="Larracuente A.M."/>
            <person name="Singh N.D."/>
            <person name="Abad J.P."/>
            <person name="Abt D.N."/>
            <person name="Adryan B."/>
            <person name="Aguade M."/>
            <person name="Akashi H."/>
            <person name="Anderson W.W."/>
            <person name="Aquadro C.F."/>
            <person name="Ardell D.H."/>
            <person name="Arguello R."/>
            <person name="Artieri C.G."/>
            <person name="Barbash D.A."/>
            <person name="Barker D."/>
            <person name="Barsanti P."/>
            <person name="Batterham P."/>
            <person name="Batzoglou S."/>
            <person name="Begun D."/>
            <person name="Bhutkar A."/>
            <person name="Blanco E."/>
            <person name="Bosak S.A."/>
            <person name="Bradley R.K."/>
            <person name="Brand A.D."/>
            <person name="Brent M.R."/>
            <person name="Brooks A.N."/>
            <person name="Brown R.H."/>
            <person name="Butlin R.K."/>
            <person name="Caggese C."/>
            <person name="Calvi B.R."/>
            <person name="Bernardo de Carvalho A."/>
            <person name="Caspi A."/>
            <person name="Castrezana S."/>
            <person name="Celniker S.E."/>
            <person name="Chang J.L."/>
            <person name="Chapple C."/>
            <person name="Chatterji S."/>
            <person name="Chinwalla A."/>
            <person name="Civetta A."/>
            <person name="Clifton S.W."/>
            <person name="Comeron J.M."/>
            <person name="Costello J.C."/>
            <person name="Coyne J.A."/>
            <person name="Daub J."/>
            <person name="David R.G."/>
            <person name="Delcher A.L."/>
            <person name="Delehaunty K."/>
            <person name="Do C.B."/>
            <person name="Ebling H."/>
            <person name="Edwards K."/>
            <person name="Eickbush T."/>
            <person name="Evans J.D."/>
            <person name="Filipski A."/>
            <person name="Findeiss S."/>
            <person name="Freyhult E."/>
            <person name="Fulton L."/>
            <person name="Fulton R."/>
            <person name="Garcia A.C."/>
            <person name="Gardiner A."/>
            <person name="Garfield D.A."/>
            <person name="Garvin B.E."/>
            <person name="Gibson G."/>
            <person name="Gilbert D."/>
            <person name="Gnerre S."/>
            <person name="Godfrey J."/>
            <person name="Good R."/>
            <person name="Gotea V."/>
            <person name="Gravely B."/>
            <person name="Greenberg A.J."/>
            <person name="Griffiths-Jones S."/>
            <person name="Gross S."/>
            <person name="Guigo R."/>
            <person name="Gustafson E.A."/>
            <person name="Haerty W."/>
            <person name="Hahn M.W."/>
            <person name="Halligan D.L."/>
            <person name="Halpern A.L."/>
            <person name="Halter G.M."/>
            <person name="Han M.V."/>
            <person name="Heger A."/>
            <person name="Hillier L."/>
            <person name="Hinrichs A.S."/>
            <person name="Holmes I."/>
            <person name="Hoskins R.A."/>
            <person name="Hubisz M.J."/>
            <person name="Hultmark D."/>
            <person name="Huntley M.A."/>
            <person name="Jaffe D.B."/>
            <person name="Jagadeeshan S."/>
            <person name="Jeck W.R."/>
            <person name="Johnson J."/>
            <person name="Jones C.D."/>
            <person name="Jordan W.C."/>
            <person name="Karpen G.H."/>
            <person name="Kataoka E."/>
            <person name="Keightley P.D."/>
            <person name="Kheradpour P."/>
            <person name="Kirkness E.F."/>
            <person name="Koerich L.B."/>
            <person name="Kristiansen K."/>
            <person name="Kudrna D."/>
            <person name="Kulathinal R.J."/>
            <person name="Kumar S."/>
            <person name="Kwok R."/>
            <person name="Lander E."/>
            <person name="Langley C.H."/>
            <person name="Lapoint R."/>
            <person name="Lazzaro B.P."/>
            <person name="Lee S.J."/>
            <person name="Levesque L."/>
            <person name="Li R."/>
            <person name="Lin C.F."/>
            <person name="Lin M.F."/>
            <person name="Lindblad-Toh K."/>
            <person name="Llopart A."/>
            <person name="Long M."/>
            <person name="Low L."/>
            <person name="Lozovsky E."/>
            <person name="Lu J."/>
            <person name="Luo M."/>
            <person name="Machado C.A."/>
            <person name="Makalowski W."/>
            <person name="Marzo M."/>
            <person name="Matsuda M."/>
            <person name="Matzkin L."/>
            <person name="McAllister B."/>
            <person name="McBride C.S."/>
            <person name="McKernan B."/>
            <person name="McKernan K."/>
            <person name="Mendez-Lago M."/>
            <person name="Minx P."/>
            <person name="Mollenhauer M.U."/>
            <person name="Montooth K."/>
            <person name="Mount S.M."/>
            <person name="Mu X."/>
            <person name="Myers E."/>
            <person name="Negre B."/>
            <person name="Newfeld S."/>
            <person name="Nielsen R."/>
            <person name="Noor M.A."/>
            <person name="O'Grady P."/>
            <person name="Pachter L."/>
            <person name="Papaceit M."/>
            <person name="Parisi M.J."/>
            <person name="Parisi M."/>
            <person name="Parts L."/>
            <person name="Pedersen J.S."/>
            <person name="Pesole G."/>
            <person name="Phillippy A.M."/>
            <person name="Ponting C.P."/>
            <person name="Pop M."/>
            <person name="Porcelli D."/>
            <person name="Powell J.R."/>
            <person name="Prohaska S."/>
            <person name="Pruitt K."/>
            <person name="Puig M."/>
            <person name="Quesneville H."/>
            <person name="Ram K.R."/>
            <person name="Rand D."/>
            <person name="Rasmussen M.D."/>
            <person name="Reed L.K."/>
            <person name="Reenan R."/>
            <person name="Reily A."/>
            <person name="Remington K.A."/>
            <person name="Rieger T.T."/>
            <person name="Ritchie M.G."/>
            <person name="Robin C."/>
            <person name="Rogers Y.H."/>
            <person name="Rohde C."/>
            <person name="Rozas J."/>
            <person name="Rubenfield M.J."/>
            <person name="Ruiz A."/>
            <person name="Russo S."/>
            <person name="Salzberg S.L."/>
            <person name="Sanchez-Gracia A."/>
            <person name="Saranga D.J."/>
            <person name="Sato H."/>
            <person name="Schaeffer S.W."/>
            <person name="Schatz M.C."/>
            <person name="Schlenke T."/>
            <person name="Schwartz R."/>
            <person name="Segarra C."/>
            <person name="Singh R.S."/>
            <person name="Sirot L."/>
            <person name="Sirota M."/>
            <person name="Sisneros N.B."/>
            <person name="Smith C.D."/>
            <person name="Smith T.F."/>
            <person name="Spieth J."/>
            <person name="Stage D.E."/>
            <person name="Stark A."/>
            <person name="Stephan W."/>
            <person name="Strausberg R.L."/>
            <person name="Strempel S."/>
            <person name="Sturgill D."/>
            <person name="Sutton G."/>
            <person name="Sutton G.G."/>
            <person name="Tao W."/>
            <person name="Teichmann S."/>
            <person name="Tobari Y.N."/>
            <person name="Tomimura Y."/>
            <person name="Tsolas J.M."/>
            <person name="Valente V.L."/>
            <person name="Venter E."/>
            <person name="Venter J.C."/>
            <person name="Vicario S."/>
            <person name="Vieira F.G."/>
            <person name="Vilella A.J."/>
            <person name="Villasante A."/>
            <person name="Walenz B."/>
            <person name="Wang J."/>
            <person name="Wasserman M."/>
            <person name="Watts T."/>
            <person name="Wilson D."/>
            <person name="Wilson R.K."/>
            <person name="Wing R.A."/>
            <person name="Wolfner M.F."/>
            <person name="Wong A."/>
            <person name="Wong G.K."/>
            <person name="Wu C.I."/>
            <person name="Wu G."/>
            <person name="Yamamoto D."/>
            <person name="Yang H.P."/>
            <person name="Yang S.P."/>
            <person name="Yorke J.A."/>
            <person name="Yoshida K."/>
            <person name="Zdobnov E."/>
            <person name="Zhang P."/>
            <person name="Zhang Y."/>
            <person name="Zimin A.V."/>
            <person name="Baldwin J."/>
            <person name="Abdouelleil A."/>
            <person name="Abdulkadir J."/>
            <person name="Abebe A."/>
            <person name="Abera B."/>
            <person name="Abreu J."/>
            <person name="Acer S.C."/>
            <person name="Aftuck L."/>
            <person name="Alexander A."/>
            <person name="An P."/>
            <person name="Anderson E."/>
            <person name="Anderson S."/>
            <person name="Arachi H."/>
            <person name="Azer M."/>
            <person name="Bachantsang P."/>
            <person name="Barry A."/>
            <person name="Bayul T."/>
            <person name="Berlin A."/>
            <person name="Bessette D."/>
            <person name="Bloom T."/>
            <person name="Blye J."/>
            <person name="Boguslavskiy L."/>
            <person name="Bonnet C."/>
            <person name="Boukhgalter B."/>
            <person name="Bourzgui I."/>
            <person name="Brown A."/>
            <person name="Cahill P."/>
            <person name="Channer S."/>
            <person name="Cheshatsang Y."/>
            <person name="Chuda L."/>
            <person name="Citroen M."/>
            <person name="Collymore A."/>
            <person name="Cooke P."/>
            <person name="Costello M."/>
            <person name="D'Aco K."/>
            <person name="Daza R."/>
            <person name="De Haan G."/>
            <person name="DeGray S."/>
            <person name="DeMaso C."/>
            <person name="Dhargay N."/>
            <person name="Dooley K."/>
            <person name="Dooley E."/>
            <person name="Doricent M."/>
            <person name="Dorje P."/>
            <person name="Dorjee K."/>
            <person name="Dupes A."/>
            <person name="Elong R."/>
            <person name="Falk J."/>
            <person name="Farina A."/>
            <person name="Faro S."/>
            <person name="Ferguson D."/>
            <person name="Fisher S."/>
            <person name="Foley C.D."/>
            <person name="Franke A."/>
            <person name="Friedrich D."/>
            <person name="Gadbois L."/>
            <person name="Gearin G."/>
            <person name="Gearin C.R."/>
            <person name="Giannoukos G."/>
            <person name="Goode T."/>
            <person name="Graham J."/>
            <person name="Grandbois E."/>
            <person name="Grewal S."/>
            <person name="Gyaltsen K."/>
            <person name="Hafez N."/>
            <person name="Hagos B."/>
            <person name="Hall J."/>
            <person name="Henson C."/>
            <person name="Hollinger A."/>
            <person name="Honan T."/>
            <person name="Huard M.D."/>
            <person name="Hughes L."/>
            <person name="Hurhula B."/>
            <person name="Husby M.E."/>
            <person name="Kamat A."/>
            <person name="Kanga B."/>
            <person name="Kashin S."/>
            <person name="Khazanovich D."/>
            <person name="Kisner P."/>
            <person name="Lance K."/>
            <person name="Lara M."/>
            <person name="Lee W."/>
            <person name="Lennon N."/>
            <person name="Letendre F."/>
            <person name="LeVine R."/>
            <person name="Lipovsky A."/>
            <person name="Liu X."/>
            <person name="Liu J."/>
            <person name="Liu S."/>
            <person name="Lokyitsang T."/>
            <person name="Lokyitsang Y."/>
            <person name="Lubonja R."/>
            <person name="Lui A."/>
            <person name="MacDonald P."/>
            <person name="Magnisalis V."/>
            <person name="Maru K."/>
            <person name="Matthews C."/>
            <person name="McCusker W."/>
            <person name="McDonough S."/>
            <person name="Mehta T."/>
            <person name="Meldrim J."/>
            <person name="Meneus L."/>
            <person name="Mihai O."/>
            <person name="Mihalev A."/>
            <person name="Mihova T."/>
            <person name="Mittelman R."/>
            <person name="Mlenga V."/>
            <person name="Montmayeur A."/>
            <person name="Mulrain L."/>
            <person name="Navidi A."/>
            <person name="Naylor J."/>
            <person name="Negash T."/>
            <person name="Nguyen T."/>
            <person name="Nguyen N."/>
            <person name="Nicol R."/>
            <person name="Norbu C."/>
            <person name="Norbu N."/>
            <person name="Novod N."/>
            <person name="O'Neill B."/>
            <person name="Osman S."/>
            <person name="Markiewicz E."/>
            <person name="Oyono O.L."/>
            <person name="Patti C."/>
            <person name="Phunkhang P."/>
            <person name="Pierre F."/>
            <person name="Priest M."/>
            <person name="Raghuraman S."/>
            <person name="Rege F."/>
            <person name="Reyes R."/>
            <person name="Rise C."/>
            <person name="Rogov P."/>
            <person name="Ross K."/>
            <person name="Ryan E."/>
            <person name="Settipalli S."/>
            <person name="Shea T."/>
            <person name="Sherpa N."/>
            <person name="Shi L."/>
            <person name="Shih D."/>
            <person name="Sparrow T."/>
            <person name="Spaulding J."/>
            <person name="Stalker J."/>
            <person name="Stange-Thomann N."/>
            <person name="Stavropoulos S."/>
            <person name="Stone C."/>
            <person name="Strader C."/>
            <person name="Tesfaye S."/>
            <person name="Thomson T."/>
            <person name="Thoulutsang Y."/>
            <person name="Thoulutsang D."/>
            <person name="Topham K."/>
            <person name="Topping I."/>
            <person name="Tsamla T."/>
            <person name="Vassiliev H."/>
            <person name="Vo A."/>
            <person name="Wangchuk T."/>
            <person name="Wangdi T."/>
            <person name="Weiand M."/>
            <person name="Wilkinson J."/>
            <person name="Wilson A."/>
            <person name="Yadav S."/>
            <person name="Young G."/>
            <person name="Yu Q."/>
            <person name="Zembek L."/>
            <person name="Zhong D."/>
            <person name="Zimmer A."/>
            <person name="Zwirko Z."/>
            <person name="Jaffe D.B."/>
            <person name="Alvarez P."/>
            <person name="Brockman W."/>
            <person name="Butler J."/>
            <person name="Chin C."/>
            <person name="Gnerre S."/>
            <person name="Grabherr M."/>
            <person name="Kleber M."/>
            <person name="Mauceli E."/>
            <person name="MacCallum I."/>
        </authorList>
    </citation>
    <scope>NUCLEOTIDE SEQUENCE [LARGE SCALE GENOMIC DNA]</scope>
    <source>
        <strain evidence="3">Tucson 15010-1051.87</strain>
    </source>
</reference>
<feature type="compositionally biased region" description="Polar residues" evidence="1">
    <location>
        <begin position="158"/>
        <end position="169"/>
    </location>
</feature>
<feature type="region of interest" description="Disordered" evidence="1">
    <location>
        <begin position="111"/>
        <end position="190"/>
    </location>
</feature>
<dbReference type="AlphaFoldDB" id="B4LV52"/>
<feature type="compositionally biased region" description="Polar residues" evidence="1">
    <location>
        <begin position="73"/>
        <end position="86"/>
    </location>
</feature>
<dbReference type="HOGENOM" id="CLU_1391546_0_0_1"/>
<keyword evidence="3" id="KW-1185">Reference proteome</keyword>
<dbReference type="KEGG" id="dvi:6627431"/>
<organism evidence="2 3">
    <name type="scientific">Drosophila virilis</name>
    <name type="common">Fruit fly</name>
    <dbReference type="NCBI Taxonomy" id="7244"/>
    <lineage>
        <taxon>Eukaryota</taxon>
        <taxon>Metazoa</taxon>
        <taxon>Ecdysozoa</taxon>
        <taxon>Arthropoda</taxon>
        <taxon>Hexapoda</taxon>
        <taxon>Insecta</taxon>
        <taxon>Pterygota</taxon>
        <taxon>Neoptera</taxon>
        <taxon>Endopterygota</taxon>
        <taxon>Diptera</taxon>
        <taxon>Brachycera</taxon>
        <taxon>Muscomorpha</taxon>
        <taxon>Ephydroidea</taxon>
        <taxon>Drosophilidae</taxon>
        <taxon>Drosophila</taxon>
    </lineage>
</organism>
<feature type="compositionally biased region" description="Polar residues" evidence="1">
    <location>
        <begin position="131"/>
        <end position="150"/>
    </location>
</feature>
<dbReference type="OrthoDB" id="7872866at2759"/>
<dbReference type="OMA" id="WQEFEHI"/>
<sequence length="190" mass="21843">MSRRPLKNELPRDAHVVQALRRELHRNSRQITQTFWQEFEQIRRHQRNQLAQERANRERISTLMRDANLETQRQAEALSRSISSHGVNPVAPSPRMRREPPAIMPTAAEITQELHSSPIYNRHRRKESTDGPESTPSKSPSQQLPSTSFQLPRAPPSSRVTIEPSTPNLRTPPRTSPNISKLHLANKPKK</sequence>
<dbReference type="InParanoid" id="B4LV52"/>
<feature type="region of interest" description="Disordered" evidence="1">
    <location>
        <begin position="73"/>
        <end position="99"/>
    </location>
</feature>
<evidence type="ECO:0000313" key="2">
    <source>
        <dbReference type="EMBL" id="EDW64312.1"/>
    </source>
</evidence>
<evidence type="ECO:0000256" key="1">
    <source>
        <dbReference type="SAM" id="MobiDB-lite"/>
    </source>
</evidence>
<dbReference type="Proteomes" id="UP000008792">
    <property type="component" value="Unassembled WGS sequence"/>
</dbReference>
<gene>
    <name evidence="2" type="primary">Dvir\GJ23235</name>
    <name evidence="2" type="ORF">Dvir_GJ23235</name>
</gene>
<dbReference type="EMBL" id="CH940649">
    <property type="protein sequence ID" value="EDW64312.1"/>
    <property type="molecule type" value="Genomic_DNA"/>
</dbReference>
<name>B4LV52_DROVI</name>
<dbReference type="eggNOG" id="ENOG502T996">
    <property type="taxonomic scope" value="Eukaryota"/>
</dbReference>
<accession>B4LV52</accession>
<evidence type="ECO:0000313" key="3">
    <source>
        <dbReference type="Proteomes" id="UP000008792"/>
    </source>
</evidence>
<dbReference type="FunCoup" id="B4LV52">
    <property type="interactions" value="19"/>
</dbReference>
<dbReference type="PhylomeDB" id="B4LV52"/>